<proteinExistence type="predicted"/>
<dbReference type="EMBL" id="SZYD01001640">
    <property type="protein sequence ID" value="KAD0488151.1"/>
    <property type="molecule type" value="Genomic_DNA"/>
</dbReference>
<gene>
    <name evidence="3" type="ORF">E3N88_44189</name>
</gene>
<name>A0A5N6LF12_9ASTR</name>
<evidence type="ECO:0000313" key="3">
    <source>
        <dbReference type="EMBL" id="KAD0488151.1"/>
    </source>
</evidence>
<protein>
    <submittedName>
        <fullName evidence="3">Uncharacterized protein</fullName>
    </submittedName>
</protein>
<comment type="caution">
    <text evidence="3">The sequence shown here is derived from an EMBL/GenBank/DDBJ whole genome shotgun (WGS) entry which is preliminary data.</text>
</comment>
<dbReference type="AlphaFoldDB" id="A0A5N6LF12"/>
<feature type="region of interest" description="Disordered" evidence="2">
    <location>
        <begin position="348"/>
        <end position="399"/>
    </location>
</feature>
<dbReference type="Proteomes" id="UP000326396">
    <property type="component" value="Unassembled WGS sequence"/>
</dbReference>
<evidence type="ECO:0000313" key="4">
    <source>
        <dbReference type="Proteomes" id="UP000326396"/>
    </source>
</evidence>
<organism evidence="3 4">
    <name type="scientific">Mikania micrantha</name>
    <name type="common">bitter vine</name>
    <dbReference type="NCBI Taxonomy" id="192012"/>
    <lineage>
        <taxon>Eukaryota</taxon>
        <taxon>Viridiplantae</taxon>
        <taxon>Streptophyta</taxon>
        <taxon>Embryophyta</taxon>
        <taxon>Tracheophyta</taxon>
        <taxon>Spermatophyta</taxon>
        <taxon>Magnoliopsida</taxon>
        <taxon>eudicotyledons</taxon>
        <taxon>Gunneridae</taxon>
        <taxon>Pentapetalae</taxon>
        <taxon>asterids</taxon>
        <taxon>campanulids</taxon>
        <taxon>Asterales</taxon>
        <taxon>Asteraceae</taxon>
        <taxon>Asteroideae</taxon>
        <taxon>Heliantheae alliance</taxon>
        <taxon>Eupatorieae</taxon>
        <taxon>Mikania</taxon>
    </lineage>
</organism>
<evidence type="ECO:0000256" key="2">
    <source>
        <dbReference type="SAM" id="MobiDB-lite"/>
    </source>
</evidence>
<feature type="compositionally biased region" description="Acidic residues" evidence="2">
    <location>
        <begin position="350"/>
        <end position="386"/>
    </location>
</feature>
<evidence type="ECO:0000256" key="1">
    <source>
        <dbReference type="SAM" id="Coils"/>
    </source>
</evidence>
<feature type="coiled-coil region" evidence="1">
    <location>
        <begin position="255"/>
        <end position="303"/>
    </location>
</feature>
<sequence length="399" mass="45824">MKLDLLGSAETHRGTRWTYNWAFAVREAQAGEFEFSEKRRGTRRPIIFNHRGLREALGSPPTNSILHISTRRLHQQVLELLTINLRPHPTDLKTTKVVLCPILLKTLTRHTCKPFRLHASPPPPISRNFDVICMLFDDLLTDLMILMADNNGNANRNPGKRPAVDDLTEDSRRRIDSIVAQVDAEMERRTQMLARERYWGWLPSLLLQWIVAEWVPTPRYRGDTSEGPRLPALGMPMERAFAAHVAVTRRELRRNAELSDEVRVLREKNDRLERRSDRLEEQNDRLEEQVETLRLQVSQLMSQHGQIVDVMQEHDGRITENRTDIAETQAMVQASDAMLNAWAAQFVEEPPAEDDGPQFEAEDLEEGEFDEDPDEDPEEDDDDDGDAASNISHVSMDSD</sequence>
<feature type="compositionally biased region" description="Polar residues" evidence="2">
    <location>
        <begin position="389"/>
        <end position="399"/>
    </location>
</feature>
<accession>A0A5N6LF12</accession>
<keyword evidence="1" id="KW-0175">Coiled coil</keyword>
<reference evidence="3 4" key="1">
    <citation type="submission" date="2019-05" db="EMBL/GenBank/DDBJ databases">
        <title>Mikania micrantha, genome provides insights into the molecular mechanism of rapid growth.</title>
        <authorList>
            <person name="Liu B."/>
        </authorList>
    </citation>
    <scope>NUCLEOTIDE SEQUENCE [LARGE SCALE GENOMIC DNA]</scope>
    <source>
        <strain evidence="3">NLD-2019</strain>
        <tissue evidence="3">Leaf</tissue>
    </source>
</reference>
<keyword evidence="4" id="KW-1185">Reference proteome</keyword>